<dbReference type="NCBIfam" id="TIGR01893">
    <property type="entry name" value="aa-his-dipept"/>
    <property type="match status" value="1"/>
</dbReference>
<evidence type="ECO:0000313" key="20">
    <source>
        <dbReference type="Proteomes" id="UP000824258"/>
    </source>
</evidence>
<organism evidence="19 20">
    <name type="scientific">Candidatus Avoscillospira stercoripullorum</name>
    <dbReference type="NCBI Taxonomy" id="2840709"/>
    <lineage>
        <taxon>Bacteria</taxon>
        <taxon>Bacillati</taxon>
        <taxon>Bacillota</taxon>
        <taxon>Clostridia</taxon>
        <taxon>Eubacteriales</taxon>
        <taxon>Oscillospiraceae</taxon>
        <taxon>Oscillospiraceae incertae sedis</taxon>
        <taxon>Candidatus Avoscillospira</taxon>
    </lineage>
</organism>
<dbReference type="GO" id="GO:0070573">
    <property type="term" value="F:metallodipeptidase activity"/>
    <property type="evidence" value="ECO:0007669"/>
    <property type="project" value="TreeGrafter"/>
</dbReference>
<dbReference type="Gene3D" id="3.40.630.10">
    <property type="entry name" value="Zn peptidases"/>
    <property type="match status" value="2"/>
</dbReference>
<proteinExistence type="inferred from homology"/>
<keyword evidence="7" id="KW-0482">Metalloprotease</keyword>
<evidence type="ECO:0000259" key="18">
    <source>
        <dbReference type="Pfam" id="PF07687"/>
    </source>
</evidence>
<dbReference type="Pfam" id="PF07687">
    <property type="entry name" value="M20_dimer"/>
    <property type="match status" value="1"/>
</dbReference>
<accession>A0A9D1A879</accession>
<comment type="cofactor">
    <cofactor evidence="1">
        <name>Co(2+)</name>
        <dbReference type="ChEBI" id="CHEBI:48828"/>
    </cofactor>
</comment>
<dbReference type="EMBL" id="DVGD01000107">
    <property type="protein sequence ID" value="HIR09495.1"/>
    <property type="molecule type" value="Genomic_DNA"/>
</dbReference>
<evidence type="ECO:0000256" key="6">
    <source>
        <dbReference type="ARBA" id="ARBA00022833"/>
    </source>
</evidence>
<dbReference type="Proteomes" id="UP000824258">
    <property type="component" value="Unassembled WGS sequence"/>
</dbReference>
<comment type="catalytic activity">
    <reaction evidence="9">
        <text>Hydrolysis of dipeptides, preferentially hydrophobic dipeptides including prolyl amino acids.</text>
        <dbReference type="EC" id="3.4.13.18"/>
    </reaction>
</comment>
<evidence type="ECO:0000256" key="2">
    <source>
        <dbReference type="ARBA" id="ARBA00001947"/>
    </source>
</evidence>
<evidence type="ECO:0000256" key="16">
    <source>
        <dbReference type="ARBA" id="ARBA00077688"/>
    </source>
</evidence>
<evidence type="ECO:0000256" key="7">
    <source>
        <dbReference type="ARBA" id="ARBA00023049"/>
    </source>
</evidence>
<keyword evidence="8" id="KW-0170">Cobalt</keyword>
<keyword evidence="4" id="KW-0479">Metal-binding</keyword>
<evidence type="ECO:0000256" key="3">
    <source>
        <dbReference type="ARBA" id="ARBA00022670"/>
    </source>
</evidence>
<sequence length="488" mass="52123">MSDISHLQPKNVLHFFEALCAIPHGSGNTRAISDYCVAFAKERGLAVWQDEANNVVIIKEAAPGYESAPAVILQGHLDMVCDQDKDCDLDMTKDGLRLRTDGAYIWAEGTTLGGDDGIAVAMALAALDDDSLPHPRLEVVFTTDEETGMLGAAALNPSMLTGRFLLNIDSEVEGVLTVSCAGGVRGTCHVPVDYCDAEGVFCGLIIKGLIGGHSGVEIHKGRANANQLMGRLLSALTAEVPVHLAAIVGGQADNAIAGECAATMVIPAEHVSRAAEIVQALGEAMRHAYQTADPGLQVVWKQDPQAEVHEAVTTAEASRRVADALLLLPHGIQSWSADIPGLVQTSLNLGVARMAAGELTATYAVRSSLSSEKAWVCARLERLTALLGGHVTYVGDYPAWEYQKESRLRELVADVYRKETGKEPVIEAIHAGLECGIFAGKLPGLDAISLGPNLLEIHTTREKMDVASVERTWELVCEVLRRSKELAQ</sequence>
<dbReference type="PANTHER" id="PTHR43501">
    <property type="entry name" value="CYTOSOL NON-SPECIFIC DIPEPTIDASE"/>
    <property type="match status" value="1"/>
</dbReference>
<evidence type="ECO:0000256" key="17">
    <source>
        <dbReference type="ARBA" id="ARBA00078074"/>
    </source>
</evidence>
<evidence type="ECO:0000256" key="8">
    <source>
        <dbReference type="ARBA" id="ARBA00023285"/>
    </source>
</evidence>
<evidence type="ECO:0000256" key="5">
    <source>
        <dbReference type="ARBA" id="ARBA00022801"/>
    </source>
</evidence>
<evidence type="ECO:0000256" key="14">
    <source>
        <dbReference type="ARBA" id="ARBA00075285"/>
    </source>
</evidence>
<evidence type="ECO:0000256" key="4">
    <source>
        <dbReference type="ARBA" id="ARBA00022723"/>
    </source>
</evidence>
<dbReference type="AlphaFoldDB" id="A0A9D1A879"/>
<dbReference type="SUPFAM" id="SSF53187">
    <property type="entry name" value="Zn-dependent exopeptidases"/>
    <property type="match status" value="1"/>
</dbReference>
<comment type="similarity">
    <text evidence="12">Belongs to the peptidase M20C family.</text>
</comment>
<evidence type="ECO:0000256" key="12">
    <source>
        <dbReference type="ARBA" id="ARBA00061423"/>
    </source>
</evidence>
<dbReference type="GO" id="GO:0005829">
    <property type="term" value="C:cytosol"/>
    <property type="evidence" value="ECO:0007669"/>
    <property type="project" value="TreeGrafter"/>
</dbReference>
<dbReference type="Pfam" id="PF01546">
    <property type="entry name" value="Peptidase_M20"/>
    <property type="match status" value="1"/>
</dbReference>
<evidence type="ECO:0000256" key="15">
    <source>
        <dbReference type="ARBA" id="ARBA00076004"/>
    </source>
</evidence>
<feature type="domain" description="Peptidase M20 dimerisation" evidence="18">
    <location>
        <begin position="207"/>
        <end position="289"/>
    </location>
</feature>
<dbReference type="PANTHER" id="PTHR43501:SF1">
    <property type="entry name" value="CYTOSOL NON-SPECIFIC DIPEPTIDASE"/>
    <property type="match status" value="1"/>
</dbReference>
<evidence type="ECO:0000256" key="13">
    <source>
        <dbReference type="ARBA" id="ARBA00071271"/>
    </source>
</evidence>
<reference evidence="19" key="1">
    <citation type="submission" date="2020-10" db="EMBL/GenBank/DDBJ databases">
        <authorList>
            <person name="Gilroy R."/>
        </authorList>
    </citation>
    <scope>NUCLEOTIDE SEQUENCE</scope>
    <source>
        <strain evidence="19">ChiHjej9B8-7071</strain>
    </source>
</reference>
<name>A0A9D1A879_9FIRM</name>
<evidence type="ECO:0000256" key="9">
    <source>
        <dbReference type="ARBA" id="ARBA00036421"/>
    </source>
</evidence>
<dbReference type="InterPro" id="IPR001160">
    <property type="entry name" value="Peptidase_M20C"/>
</dbReference>
<dbReference type="PIRSF" id="PIRSF016599">
    <property type="entry name" value="Xaa-His_dipept"/>
    <property type="match status" value="1"/>
</dbReference>
<dbReference type="FunFam" id="3.40.630.10:FF:000015">
    <property type="entry name" value="Aminoacyl-histidine dipeptidase PepD"/>
    <property type="match status" value="1"/>
</dbReference>
<reference evidence="19" key="2">
    <citation type="journal article" date="2021" name="PeerJ">
        <title>Extensive microbial diversity within the chicken gut microbiome revealed by metagenomics and culture.</title>
        <authorList>
            <person name="Gilroy R."/>
            <person name="Ravi A."/>
            <person name="Getino M."/>
            <person name="Pursley I."/>
            <person name="Horton D.L."/>
            <person name="Alikhan N.F."/>
            <person name="Baker D."/>
            <person name="Gharbi K."/>
            <person name="Hall N."/>
            <person name="Watson M."/>
            <person name="Adriaenssens E.M."/>
            <person name="Foster-Nyarko E."/>
            <person name="Jarju S."/>
            <person name="Secka A."/>
            <person name="Antonio M."/>
            <person name="Oren A."/>
            <person name="Chaudhuri R.R."/>
            <person name="La Ragione R."/>
            <person name="Hildebrand F."/>
            <person name="Pallen M.J."/>
        </authorList>
    </citation>
    <scope>NUCLEOTIDE SEQUENCE</scope>
    <source>
        <strain evidence="19">ChiHjej9B8-7071</strain>
    </source>
</reference>
<evidence type="ECO:0000256" key="10">
    <source>
        <dbReference type="ARBA" id="ARBA00038976"/>
    </source>
</evidence>
<comment type="caution">
    <text evidence="19">The sequence shown here is derived from an EMBL/GenBank/DDBJ whole genome shotgun (WGS) entry which is preliminary data.</text>
</comment>
<keyword evidence="3" id="KW-0645">Protease</keyword>
<evidence type="ECO:0000313" key="19">
    <source>
        <dbReference type="EMBL" id="HIR09495.1"/>
    </source>
</evidence>
<gene>
    <name evidence="19" type="ORF">IAA70_03730</name>
</gene>
<evidence type="ECO:0000256" key="1">
    <source>
        <dbReference type="ARBA" id="ARBA00001941"/>
    </source>
</evidence>
<protein>
    <recommendedName>
        <fullName evidence="13">Cytosol non-specific dipeptidase</fullName>
        <ecNumber evidence="10">3.4.13.18</ecNumber>
    </recommendedName>
    <alternativeName>
        <fullName evidence="16">Aminoacyl-histidine dipeptidase</fullName>
    </alternativeName>
    <alternativeName>
        <fullName evidence="15">Beta-alanyl-histidine dipeptidase</fullName>
    </alternativeName>
    <alternativeName>
        <fullName evidence="14">Carnosinase</fullName>
    </alternativeName>
    <alternativeName>
        <fullName evidence="11">Peptidase D</fullName>
    </alternativeName>
    <alternativeName>
        <fullName evidence="17">Xaa-His dipeptidase</fullName>
    </alternativeName>
</protein>
<dbReference type="GO" id="GO:0006508">
    <property type="term" value="P:proteolysis"/>
    <property type="evidence" value="ECO:0007669"/>
    <property type="project" value="UniProtKB-KW"/>
</dbReference>
<dbReference type="InterPro" id="IPR002933">
    <property type="entry name" value="Peptidase_M20"/>
</dbReference>
<comment type="cofactor">
    <cofactor evidence="2">
        <name>Zn(2+)</name>
        <dbReference type="ChEBI" id="CHEBI:29105"/>
    </cofactor>
</comment>
<dbReference type="PRINTS" id="PR00934">
    <property type="entry name" value="XHISDIPTASE"/>
</dbReference>
<evidence type="ECO:0000256" key="11">
    <source>
        <dbReference type="ARBA" id="ARBA00044252"/>
    </source>
</evidence>
<dbReference type="InterPro" id="IPR011650">
    <property type="entry name" value="Peptidase_M20_dimer"/>
</dbReference>
<dbReference type="GO" id="GO:0046872">
    <property type="term" value="F:metal ion binding"/>
    <property type="evidence" value="ECO:0007669"/>
    <property type="project" value="UniProtKB-KW"/>
</dbReference>
<keyword evidence="6" id="KW-0862">Zinc</keyword>
<dbReference type="CDD" id="cd03890">
    <property type="entry name" value="M20_pepD"/>
    <property type="match status" value="1"/>
</dbReference>
<dbReference type="EC" id="3.4.13.18" evidence="10"/>
<keyword evidence="5" id="KW-0378">Hydrolase</keyword>
<dbReference type="FunFam" id="3.40.630.10:FF:000018">
    <property type="entry name" value="Aminoacyl-histidine dipeptidase PepD"/>
    <property type="match status" value="1"/>
</dbReference>